<evidence type="ECO:0000313" key="5">
    <source>
        <dbReference type="EMBL" id="KAF2303871.1"/>
    </source>
</evidence>
<protein>
    <recommendedName>
        <fullName evidence="4">PPIase cyclophilin-type domain-containing protein</fullName>
    </recommendedName>
</protein>
<dbReference type="EMBL" id="JAAGAX010000009">
    <property type="protein sequence ID" value="KAF2303871.1"/>
    <property type="molecule type" value="Genomic_DNA"/>
</dbReference>
<evidence type="ECO:0000256" key="3">
    <source>
        <dbReference type="SAM" id="Phobius"/>
    </source>
</evidence>
<dbReference type="InterPro" id="IPR029000">
    <property type="entry name" value="Cyclophilin-like_dom_sf"/>
</dbReference>
<evidence type="ECO:0000256" key="1">
    <source>
        <dbReference type="ARBA" id="ARBA00007365"/>
    </source>
</evidence>
<keyword evidence="3" id="KW-1133">Transmembrane helix</keyword>
<dbReference type="GO" id="GO:0016018">
    <property type="term" value="F:cyclosporin A binding"/>
    <property type="evidence" value="ECO:0007669"/>
    <property type="project" value="TreeGrafter"/>
</dbReference>
<accession>A0A6A6LR14</accession>
<evidence type="ECO:0000259" key="4">
    <source>
        <dbReference type="PROSITE" id="PS50072"/>
    </source>
</evidence>
<proteinExistence type="inferred from homology"/>
<dbReference type="Pfam" id="PF00160">
    <property type="entry name" value="Pro_isomerase"/>
    <property type="match status" value="1"/>
</dbReference>
<dbReference type="GO" id="GO:0006457">
    <property type="term" value="P:protein folding"/>
    <property type="evidence" value="ECO:0007669"/>
    <property type="project" value="TreeGrafter"/>
</dbReference>
<dbReference type="PANTHER" id="PTHR11071">
    <property type="entry name" value="PEPTIDYL-PROLYL CIS-TRANS ISOMERASE"/>
    <property type="match status" value="1"/>
</dbReference>
<feature type="transmembrane region" description="Helical" evidence="3">
    <location>
        <begin position="126"/>
        <end position="154"/>
    </location>
</feature>
<feature type="domain" description="PPIase cyclophilin-type" evidence="4">
    <location>
        <begin position="10"/>
        <end position="237"/>
    </location>
</feature>
<dbReference type="GO" id="GO:0005737">
    <property type="term" value="C:cytoplasm"/>
    <property type="evidence" value="ECO:0007669"/>
    <property type="project" value="TreeGrafter"/>
</dbReference>
<comment type="caution">
    <text evidence="5">The sequence shown here is derived from an EMBL/GenBank/DDBJ whole genome shotgun (WGS) entry which is preliminary data.</text>
</comment>
<organism evidence="5 6">
    <name type="scientific">Hevea brasiliensis</name>
    <name type="common">Para rubber tree</name>
    <name type="synonym">Siphonia brasiliensis</name>
    <dbReference type="NCBI Taxonomy" id="3981"/>
    <lineage>
        <taxon>Eukaryota</taxon>
        <taxon>Viridiplantae</taxon>
        <taxon>Streptophyta</taxon>
        <taxon>Embryophyta</taxon>
        <taxon>Tracheophyta</taxon>
        <taxon>Spermatophyta</taxon>
        <taxon>Magnoliopsida</taxon>
        <taxon>eudicotyledons</taxon>
        <taxon>Gunneridae</taxon>
        <taxon>Pentapetalae</taxon>
        <taxon>rosids</taxon>
        <taxon>fabids</taxon>
        <taxon>Malpighiales</taxon>
        <taxon>Euphorbiaceae</taxon>
        <taxon>Crotonoideae</taxon>
        <taxon>Micrandreae</taxon>
        <taxon>Hevea</taxon>
    </lineage>
</organism>
<dbReference type="GO" id="GO:0003755">
    <property type="term" value="F:peptidyl-prolyl cis-trans isomerase activity"/>
    <property type="evidence" value="ECO:0007669"/>
    <property type="project" value="InterPro"/>
</dbReference>
<name>A0A6A6LR14_HEVBR</name>
<keyword evidence="3" id="KW-0472">Membrane</keyword>
<dbReference type="Proteomes" id="UP000467840">
    <property type="component" value="Chromosome 16"/>
</dbReference>
<feature type="compositionally biased region" description="Basic and acidic residues" evidence="2">
    <location>
        <begin position="252"/>
        <end position="264"/>
    </location>
</feature>
<dbReference type="PROSITE" id="PS50072">
    <property type="entry name" value="CSA_PPIASE_2"/>
    <property type="match status" value="1"/>
</dbReference>
<dbReference type="AlphaFoldDB" id="A0A6A6LR14"/>
<feature type="compositionally biased region" description="Basic residues" evidence="2">
    <location>
        <begin position="324"/>
        <end position="362"/>
    </location>
</feature>
<comment type="similarity">
    <text evidence="1">Belongs to the cyclophilin-type PPIase family.</text>
</comment>
<dbReference type="Gene3D" id="2.40.100.10">
    <property type="entry name" value="Cyclophilin-like"/>
    <property type="match status" value="1"/>
</dbReference>
<gene>
    <name evidence="5" type="ORF">GH714_024009</name>
</gene>
<feature type="compositionally biased region" description="Low complexity" evidence="2">
    <location>
        <begin position="290"/>
        <end position="319"/>
    </location>
</feature>
<feature type="region of interest" description="Disordered" evidence="2">
    <location>
        <begin position="246"/>
        <end position="403"/>
    </location>
</feature>
<feature type="compositionally biased region" description="Basic and acidic residues" evidence="2">
    <location>
        <begin position="388"/>
        <end position="399"/>
    </location>
</feature>
<sequence length="423" mass="48112">MAKKKNPLVFMDVSVDGDPFERMVLSMMNFLGCNAFCSHKIFNYLNFSGEKGIGPESGRPLHYKGSFFHCIIKGSMAQSVTLVYAVGHRADGHDCFSCDVVLRVWWREHLRGKVSRFGSKEVDANCCFCIVITFAINTLFIIVFMGNSLLVGLMPVNIDETPRLKHDGPGLLSMSIADRDTLGSQFIITFKANHLLDRKYVAFGKLVQGDEVLKKIESVGDEEGRPLVTVKIINCGEFKEGADKKKVHKLKMGKDALSDSDSHEARKKGKHKKSSRDRKKKRRRYHSSESESSYDSDMGSSESDSDSDSYMSSSDISSSSDERRKKRKRSSKRDKYRRGKRREKRREKRQKKRDKRSRRRSRRASDSLTEDESESKSGGSSDDDDLEVQAKDRRRKDASMKNGLEHFNSLFYLLSDDTAQSPC</sequence>
<dbReference type="SUPFAM" id="SSF50891">
    <property type="entry name" value="Cyclophilin-like"/>
    <property type="match status" value="1"/>
</dbReference>
<evidence type="ECO:0000256" key="2">
    <source>
        <dbReference type="SAM" id="MobiDB-lite"/>
    </source>
</evidence>
<feature type="compositionally biased region" description="Basic residues" evidence="2">
    <location>
        <begin position="265"/>
        <end position="285"/>
    </location>
</feature>
<dbReference type="PANTHER" id="PTHR11071:SF561">
    <property type="entry name" value="PEPTIDYL-PROLYL CIS-TRANS ISOMERASE D-RELATED"/>
    <property type="match status" value="1"/>
</dbReference>
<keyword evidence="6" id="KW-1185">Reference proteome</keyword>
<dbReference type="InterPro" id="IPR002130">
    <property type="entry name" value="Cyclophilin-type_PPIase_dom"/>
</dbReference>
<keyword evidence="3" id="KW-0812">Transmembrane</keyword>
<reference evidence="5 6" key="1">
    <citation type="journal article" date="2020" name="Mol. Plant">
        <title>The Chromosome-Based Rubber Tree Genome Provides New Insights into Spurge Genome Evolution and Rubber Biosynthesis.</title>
        <authorList>
            <person name="Liu J."/>
            <person name="Shi C."/>
            <person name="Shi C.C."/>
            <person name="Li W."/>
            <person name="Zhang Q.J."/>
            <person name="Zhang Y."/>
            <person name="Li K."/>
            <person name="Lu H.F."/>
            <person name="Shi C."/>
            <person name="Zhu S.T."/>
            <person name="Xiao Z.Y."/>
            <person name="Nan H."/>
            <person name="Yue Y."/>
            <person name="Zhu X.G."/>
            <person name="Wu Y."/>
            <person name="Hong X.N."/>
            <person name="Fan G.Y."/>
            <person name="Tong Y."/>
            <person name="Zhang D."/>
            <person name="Mao C.L."/>
            <person name="Liu Y.L."/>
            <person name="Hao S.J."/>
            <person name="Liu W.Q."/>
            <person name="Lv M.Q."/>
            <person name="Zhang H.B."/>
            <person name="Liu Y."/>
            <person name="Hu-Tang G.R."/>
            <person name="Wang J.P."/>
            <person name="Wang J.H."/>
            <person name="Sun Y.H."/>
            <person name="Ni S.B."/>
            <person name="Chen W.B."/>
            <person name="Zhang X.C."/>
            <person name="Jiao Y.N."/>
            <person name="Eichler E.E."/>
            <person name="Li G.H."/>
            <person name="Liu X."/>
            <person name="Gao L.Z."/>
        </authorList>
    </citation>
    <scope>NUCLEOTIDE SEQUENCE [LARGE SCALE GENOMIC DNA]</scope>
    <source>
        <strain evidence="6">cv. GT1</strain>
        <tissue evidence="5">Leaf</tissue>
    </source>
</reference>
<evidence type="ECO:0000313" key="6">
    <source>
        <dbReference type="Proteomes" id="UP000467840"/>
    </source>
</evidence>